<name>A0AAW1NIE4_POPJA</name>
<evidence type="ECO:0000259" key="1">
    <source>
        <dbReference type="Pfam" id="PF15998"/>
    </source>
</evidence>
<evidence type="ECO:0000313" key="3">
    <source>
        <dbReference type="Proteomes" id="UP001458880"/>
    </source>
</evidence>
<sequence length="252" mass="28214">MNTKEILCLSLVICAGYGRRINSDYDDRDGMSSMFVYFDVGSRLPLRLASIQNSLSASFGDSGQSATKSIISRRFGYRSNGCTCQELTCGCCAGFNLQQFNFNREGCMNFTYDPLEFAVSMTMLFDNKPVFSNSFSAKNPPPLCVPVPIPYIPGVDFCAKLFDIHTPGQNLHMCLDFETRIQRASVLVLHFDCMRMGRDGVSLLKPGQSPQQPGTTETPVVDSDVYDIVTEIKYRSGYTDTKNINKIRRYPK</sequence>
<accession>A0AAW1NIE4</accession>
<dbReference type="Proteomes" id="UP001458880">
    <property type="component" value="Unassembled WGS sequence"/>
</dbReference>
<keyword evidence="3" id="KW-1185">Reference proteome</keyword>
<dbReference type="AlphaFoldDB" id="A0AAW1NIE4"/>
<dbReference type="PANTHER" id="PTHR36299">
    <property type="entry name" value="AGAP008005-PA"/>
    <property type="match status" value="1"/>
</dbReference>
<feature type="domain" description="DUF4773" evidence="1">
    <location>
        <begin position="82"/>
        <end position="200"/>
    </location>
</feature>
<reference evidence="2 3" key="1">
    <citation type="journal article" date="2024" name="BMC Genomics">
        <title>De novo assembly and annotation of Popillia japonica's genome with initial clues to its potential as an invasive pest.</title>
        <authorList>
            <person name="Cucini C."/>
            <person name="Boschi S."/>
            <person name="Funari R."/>
            <person name="Cardaioli E."/>
            <person name="Iannotti N."/>
            <person name="Marturano G."/>
            <person name="Paoli F."/>
            <person name="Bruttini M."/>
            <person name="Carapelli A."/>
            <person name="Frati F."/>
            <person name="Nardi F."/>
        </authorList>
    </citation>
    <scope>NUCLEOTIDE SEQUENCE [LARGE SCALE GENOMIC DNA]</scope>
    <source>
        <strain evidence="2">DMR45628</strain>
    </source>
</reference>
<dbReference type="EMBL" id="JASPKY010000003">
    <property type="protein sequence ID" value="KAK9758591.1"/>
    <property type="molecule type" value="Genomic_DNA"/>
</dbReference>
<protein>
    <recommendedName>
        <fullName evidence="1">DUF4773 domain-containing protein</fullName>
    </recommendedName>
</protein>
<gene>
    <name evidence="2" type="ORF">QE152_g347</name>
</gene>
<evidence type="ECO:0000313" key="2">
    <source>
        <dbReference type="EMBL" id="KAK9758591.1"/>
    </source>
</evidence>
<comment type="caution">
    <text evidence="2">The sequence shown here is derived from an EMBL/GenBank/DDBJ whole genome shotgun (WGS) entry which is preliminary data.</text>
</comment>
<dbReference type="Pfam" id="PF15998">
    <property type="entry name" value="DUF4773"/>
    <property type="match status" value="1"/>
</dbReference>
<dbReference type="PANTHER" id="PTHR36299:SF1">
    <property type="entry name" value="DUF4773 DOMAIN-CONTAINING PROTEIN"/>
    <property type="match status" value="1"/>
</dbReference>
<proteinExistence type="predicted"/>
<organism evidence="2 3">
    <name type="scientific">Popillia japonica</name>
    <name type="common">Japanese beetle</name>
    <dbReference type="NCBI Taxonomy" id="7064"/>
    <lineage>
        <taxon>Eukaryota</taxon>
        <taxon>Metazoa</taxon>
        <taxon>Ecdysozoa</taxon>
        <taxon>Arthropoda</taxon>
        <taxon>Hexapoda</taxon>
        <taxon>Insecta</taxon>
        <taxon>Pterygota</taxon>
        <taxon>Neoptera</taxon>
        <taxon>Endopterygota</taxon>
        <taxon>Coleoptera</taxon>
        <taxon>Polyphaga</taxon>
        <taxon>Scarabaeiformia</taxon>
        <taxon>Scarabaeidae</taxon>
        <taxon>Rutelinae</taxon>
        <taxon>Popillia</taxon>
    </lineage>
</organism>
<dbReference type="InterPro" id="IPR031941">
    <property type="entry name" value="DUF4773"/>
</dbReference>